<dbReference type="Proteomes" id="UP000259030">
    <property type="component" value="Plasmid pDFI3"/>
</dbReference>
<keyword evidence="1" id="KW-0614">Plasmid</keyword>
<protein>
    <submittedName>
        <fullName evidence="1">Uncharacterized protein</fullName>
    </submittedName>
</protein>
<accession>A0A221T2S2</accession>
<reference evidence="1 2" key="1">
    <citation type="submission" date="2017-05" db="EMBL/GenBank/DDBJ databases">
        <title>The complete genome sequence of Deinococcus ficus isolated from the rhizosphere of the Ficus religiosa L. in Taiwan.</title>
        <authorList>
            <person name="Wu K.-M."/>
            <person name="Liao T.-L."/>
            <person name="Liu Y.-M."/>
            <person name="Young C.-C."/>
            <person name="Tsai S.-F."/>
        </authorList>
    </citation>
    <scope>NUCLEOTIDE SEQUENCE [LARGE SCALE GENOMIC DNA]</scope>
    <source>
        <strain evidence="1 2">CC-FR2-10</strain>
        <plasmid evidence="2">pdfi3</plasmid>
    </source>
</reference>
<sequence length="217" mass="25036">MDSVYTFYRETLKGLSGQTVIGYQITRYNKLYPPNSDLQKMLGLNNERLQLYAAQYASLMDIIKQFKTVRLLGADRPSGTSSGFKPNEEETIINLHKAELERLLGELNRAVDETYRKARECLDVTEKICPPPSTAHWFRRLPSFAIPVYDAPRQLASVSSIETDEILPFDPSHEFLPQYKVVPQLVETFLSQQVNQRLQKQLKPVIPQIKRPRVQLR</sequence>
<proteinExistence type="predicted"/>
<dbReference type="EMBL" id="CP021084">
    <property type="protein sequence ID" value="ASN83217.1"/>
    <property type="molecule type" value="Genomic_DNA"/>
</dbReference>
<organism evidence="1 2">
    <name type="scientific">Deinococcus ficus</name>
    <dbReference type="NCBI Taxonomy" id="317577"/>
    <lineage>
        <taxon>Bacteria</taxon>
        <taxon>Thermotogati</taxon>
        <taxon>Deinococcota</taxon>
        <taxon>Deinococci</taxon>
        <taxon>Deinococcales</taxon>
        <taxon>Deinococcaceae</taxon>
        <taxon>Deinococcus</taxon>
    </lineage>
</organism>
<gene>
    <name evidence="1" type="ORF">DFI_18645</name>
</gene>
<dbReference type="AlphaFoldDB" id="A0A221T2S2"/>
<dbReference type="KEGG" id="dfc:DFI_18645"/>
<evidence type="ECO:0000313" key="1">
    <source>
        <dbReference type="EMBL" id="ASN83217.1"/>
    </source>
</evidence>
<keyword evidence="2" id="KW-1185">Reference proteome</keyword>
<geneLocation type="plasmid" evidence="2">
    <name>pdfi3</name>
</geneLocation>
<evidence type="ECO:0000313" key="2">
    <source>
        <dbReference type="Proteomes" id="UP000259030"/>
    </source>
</evidence>
<name>A0A221T2S2_9DEIO</name>